<protein>
    <submittedName>
        <fullName evidence="1">Uncharacterized protein</fullName>
    </submittedName>
</protein>
<reference evidence="1 2" key="2">
    <citation type="submission" date="2015-01" db="EMBL/GenBank/DDBJ databases">
        <authorList>
            <consortium name="NBRP consortium"/>
            <person name="Sawabe T."/>
            <person name="Meirelles P."/>
            <person name="Feng G."/>
            <person name="Sayaka M."/>
            <person name="Hattori M."/>
            <person name="Ohkuma M."/>
        </authorList>
    </citation>
    <scope>NUCLEOTIDE SEQUENCE [LARGE SCALE GENOMIC DNA]</scope>
    <source>
        <strain evidence="2">JCM 19241</strain>
    </source>
</reference>
<comment type="caution">
    <text evidence="1">The sequence shown here is derived from an EMBL/GenBank/DDBJ whole genome shotgun (WGS) entry which is preliminary data.</text>
</comment>
<organism evidence="1 2">
    <name type="scientific">Vibrio ishigakensis</name>
    <dbReference type="NCBI Taxonomy" id="1481914"/>
    <lineage>
        <taxon>Bacteria</taxon>
        <taxon>Pseudomonadati</taxon>
        <taxon>Pseudomonadota</taxon>
        <taxon>Gammaproteobacteria</taxon>
        <taxon>Vibrionales</taxon>
        <taxon>Vibrionaceae</taxon>
        <taxon>Vibrio</taxon>
    </lineage>
</organism>
<evidence type="ECO:0000313" key="1">
    <source>
        <dbReference type="EMBL" id="GAM75253.1"/>
    </source>
</evidence>
<dbReference type="EMBL" id="BBSC01000003">
    <property type="protein sequence ID" value="GAM75253.1"/>
    <property type="molecule type" value="Genomic_DNA"/>
</dbReference>
<accession>A0A0B8QJE8</accession>
<evidence type="ECO:0000313" key="2">
    <source>
        <dbReference type="Proteomes" id="UP000031666"/>
    </source>
</evidence>
<dbReference type="AlphaFoldDB" id="A0A0B8QJE8"/>
<proteinExistence type="predicted"/>
<name>A0A0B8QJE8_9VIBR</name>
<dbReference type="Proteomes" id="UP000031666">
    <property type="component" value="Unassembled WGS sequence"/>
</dbReference>
<dbReference type="STRING" id="1481914.JCM19241_1596"/>
<reference evidence="1 2" key="1">
    <citation type="submission" date="2015-01" db="EMBL/GenBank/DDBJ databases">
        <title>Vibrio sp. C94 JCM 19241 whole genome shotgun sequence.</title>
        <authorList>
            <person name="Sawabe T."/>
            <person name="Meirelles P."/>
            <person name="Feng G."/>
            <person name="Sayaka M."/>
            <person name="Hattori M."/>
            <person name="Ohkuma M."/>
        </authorList>
    </citation>
    <scope>NUCLEOTIDE SEQUENCE [LARGE SCALE GENOMIC DNA]</scope>
    <source>
        <strain evidence="2">JCM 19241</strain>
    </source>
</reference>
<gene>
    <name evidence="1" type="ORF">JCM19241_1596</name>
</gene>
<sequence>MSFTFSDNSISQVFYQISSETCLYYQFDTWGSADATYTKHSVSDSLALKQAHQLYEASKVETRAISELATDYPAANLNLNNIASSSEVTPANMSVYGVYYNGVHYRAGCETRHGTYPYCDRLRVPSYSTAKTAFAGTVSMRLEALYPGYMSSELTNLVPETANDPENDWQDVTPNNAIDMATGNYRLSSSSMSDESSTANDTGFFLVLDHQNKLDYSVSRYHVRPRLELSSYITLQIPILLLSRLKTLFSLSEEAIPISLMMY</sequence>